<dbReference type="PROSITE" id="PS51257">
    <property type="entry name" value="PROKAR_LIPOPROTEIN"/>
    <property type="match status" value="1"/>
</dbReference>
<name>A0ABU6DSG6_9GAMM</name>
<gene>
    <name evidence="1" type="ORF">I2F25_06260</name>
</gene>
<dbReference type="Proteomes" id="UP001339883">
    <property type="component" value="Unassembled WGS sequence"/>
</dbReference>
<proteinExistence type="predicted"/>
<comment type="caution">
    <text evidence="1">The sequence shown here is derived from an EMBL/GenBank/DDBJ whole genome shotgun (WGS) entry which is preliminary data.</text>
</comment>
<accession>A0ABU6DSG6</accession>
<keyword evidence="2" id="KW-1185">Reference proteome</keyword>
<evidence type="ECO:0008006" key="3">
    <source>
        <dbReference type="Google" id="ProtNLM"/>
    </source>
</evidence>
<reference evidence="1 2" key="1">
    <citation type="submission" date="2019-08" db="EMBL/GenBank/DDBJ databases">
        <title>Five species of Acinetobacter isolated from floral nectar and animal pollinators.</title>
        <authorList>
            <person name="Hendry T.A."/>
        </authorList>
    </citation>
    <scope>NUCLEOTIDE SEQUENCE [LARGE SCALE GENOMIC DNA]</scope>
    <source>
        <strain evidence="1 2">MD18.27</strain>
    </source>
</reference>
<evidence type="ECO:0000313" key="1">
    <source>
        <dbReference type="EMBL" id="MEB5476650.1"/>
    </source>
</evidence>
<dbReference type="EMBL" id="VTDN01000004">
    <property type="protein sequence ID" value="MEB5476650.1"/>
    <property type="molecule type" value="Genomic_DNA"/>
</dbReference>
<protein>
    <recommendedName>
        <fullName evidence="3">Lipoprotein</fullName>
    </recommendedName>
</protein>
<dbReference type="RefSeq" id="WP_277094737.1">
    <property type="nucleotide sequence ID" value="NZ_VTDN01000004.1"/>
</dbReference>
<sequence>MYLNKKKPLSTVILLAVYITTFTGCDRKVEESTQQSASNDTPEQNMDERNLWHVAGQSVVPKDHEKNGYSRVLTQSEKKLVGRYIVTIPCHDPVARCGEKEEGSVDFILNLASDGSVYRLIKSLGMIQLDTRKNVDNDRRYDHWSQIYINNQMYVVTSYATGMHFYYKVLPNNSLMMDLKRTRLINLQEYRQGYPFPIQEYELKKQA</sequence>
<organism evidence="1 2">
    <name type="scientific">Acinetobacter pollinis</name>
    <dbReference type="NCBI Taxonomy" id="2605270"/>
    <lineage>
        <taxon>Bacteria</taxon>
        <taxon>Pseudomonadati</taxon>
        <taxon>Pseudomonadota</taxon>
        <taxon>Gammaproteobacteria</taxon>
        <taxon>Moraxellales</taxon>
        <taxon>Moraxellaceae</taxon>
        <taxon>Acinetobacter</taxon>
    </lineage>
</organism>
<evidence type="ECO:0000313" key="2">
    <source>
        <dbReference type="Proteomes" id="UP001339883"/>
    </source>
</evidence>